<accession>A0A4S8X1U3</accession>
<comment type="caution">
    <text evidence="1">The sequence shown here is derived from an EMBL/GenBank/DDBJ whole genome shotgun (WGS) entry which is preliminary data.</text>
</comment>
<evidence type="ECO:0000313" key="2">
    <source>
        <dbReference type="Proteomes" id="UP000310687"/>
    </source>
</evidence>
<sequence>MAGSTKSMSAPQQSAIAASCWSTNSNGIEAAIVSGESSEYGDMETYWMPGWLNRTNATLFSNHCNGQRSSGVWRGDESTHGRTKVETFKHTCGTFTPATSNVSSPPSRSFLHNYLRADRYPRSVSSLSSGSKTSLQLPRA</sequence>
<dbReference type="PROSITE" id="PS51257">
    <property type="entry name" value="PROKAR_LIPOPROTEIN"/>
    <property type="match status" value="1"/>
</dbReference>
<proteinExistence type="predicted"/>
<name>A0A4S8X1U3_AURPU</name>
<protein>
    <submittedName>
        <fullName evidence="1">Uncharacterized protein</fullName>
    </submittedName>
</protein>
<gene>
    <name evidence="1" type="ORF">D6D22_09905</name>
</gene>
<dbReference type="Proteomes" id="UP000310687">
    <property type="component" value="Unassembled WGS sequence"/>
</dbReference>
<organism evidence="1 2">
    <name type="scientific">Aureobasidium pullulans</name>
    <name type="common">Black yeast</name>
    <name type="synonym">Pullularia pullulans</name>
    <dbReference type="NCBI Taxonomy" id="5580"/>
    <lineage>
        <taxon>Eukaryota</taxon>
        <taxon>Fungi</taxon>
        <taxon>Dikarya</taxon>
        <taxon>Ascomycota</taxon>
        <taxon>Pezizomycotina</taxon>
        <taxon>Dothideomycetes</taxon>
        <taxon>Dothideomycetidae</taxon>
        <taxon>Dothideales</taxon>
        <taxon>Saccotheciaceae</taxon>
        <taxon>Aureobasidium</taxon>
    </lineage>
</organism>
<evidence type="ECO:0000313" key="1">
    <source>
        <dbReference type="EMBL" id="THW31901.1"/>
    </source>
</evidence>
<reference evidence="1 2" key="1">
    <citation type="submission" date="2018-10" db="EMBL/GenBank/DDBJ databases">
        <title>Fifty Aureobasidium pullulans genomes reveal a recombining polyextremotolerant generalist.</title>
        <authorList>
            <person name="Gostincar C."/>
            <person name="Turk M."/>
            <person name="Zajc J."/>
            <person name="Gunde-Cimerman N."/>
        </authorList>
    </citation>
    <scope>NUCLEOTIDE SEQUENCE [LARGE SCALE GENOMIC DNA]</scope>
    <source>
        <strain evidence="1 2">EXF-11013</strain>
    </source>
</reference>
<dbReference type="AlphaFoldDB" id="A0A4S8X1U3"/>
<dbReference type="EMBL" id="QZAL01000270">
    <property type="protein sequence ID" value="THW31901.1"/>
    <property type="molecule type" value="Genomic_DNA"/>
</dbReference>